<dbReference type="KEGG" id="aalt:CC77DRAFT_1023855"/>
<accession>A0A177DBJ0</accession>
<evidence type="ECO:0008006" key="3">
    <source>
        <dbReference type="Google" id="ProtNLM"/>
    </source>
</evidence>
<gene>
    <name evidence="1" type="ORF">CC77DRAFT_1023855</name>
</gene>
<dbReference type="EMBL" id="KV441489">
    <property type="protein sequence ID" value="OAG16492.1"/>
    <property type="molecule type" value="Genomic_DNA"/>
</dbReference>
<name>A0A177DBJ0_ALTAL</name>
<organism evidence="1 2">
    <name type="scientific">Alternaria alternata</name>
    <name type="common">Alternaria rot fungus</name>
    <name type="synonym">Torula alternata</name>
    <dbReference type="NCBI Taxonomy" id="5599"/>
    <lineage>
        <taxon>Eukaryota</taxon>
        <taxon>Fungi</taxon>
        <taxon>Dikarya</taxon>
        <taxon>Ascomycota</taxon>
        <taxon>Pezizomycotina</taxon>
        <taxon>Dothideomycetes</taxon>
        <taxon>Pleosporomycetidae</taxon>
        <taxon>Pleosporales</taxon>
        <taxon>Pleosporineae</taxon>
        <taxon>Pleosporaceae</taxon>
        <taxon>Alternaria</taxon>
        <taxon>Alternaria sect. Alternaria</taxon>
        <taxon>Alternaria alternata complex</taxon>
    </lineage>
</organism>
<dbReference type="VEuPathDB" id="FungiDB:CC77DRAFT_1023855"/>
<dbReference type="PANTHER" id="PTHR10622">
    <property type="entry name" value="HET DOMAIN-CONTAINING PROTEIN"/>
    <property type="match status" value="1"/>
</dbReference>
<reference evidence="1 2" key="1">
    <citation type="submission" date="2016-05" db="EMBL/GenBank/DDBJ databases">
        <title>Comparative analysis of secretome profiles of manganese(II)-oxidizing ascomycete fungi.</title>
        <authorList>
            <consortium name="DOE Joint Genome Institute"/>
            <person name="Zeiner C.A."/>
            <person name="Purvine S.O."/>
            <person name="Zink E.M."/>
            <person name="Wu S."/>
            <person name="Pasa-Tolic L."/>
            <person name="Chaput D.L."/>
            <person name="Haridas S."/>
            <person name="Grigoriev I.V."/>
            <person name="Santelli C.M."/>
            <person name="Hansel C.M."/>
        </authorList>
    </citation>
    <scope>NUCLEOTIDE SEQUENCE [LARGE SCALE GENOMIC DNA]</scope>
    <source>
        <strain evidence="1 2">SRC1lrK2f</strain>
    </source>
</reference>
<evidence type="ECO:0000313" key="1">
    <source>
        <dbReference type="EMBL" id="OAG16492.1"/>
    </source>
</evidence>
<dbReference type="AlphaFoldDB" id="A0A177DBJ0"/>
<keyword evidence="2" id="KW-1185">Reference proteome</keyword>
<proteinExistence type="predicted"/>
<dbReference type="RefSeq" id="XP_018381913.1">
    <property type="nucleotide sequence ID" value="XM_018525746.1"/>
</dbReference>
<dbReference type="GeneID" id="29111340"/>
<evidence type="ECO:0000313" key="2">
    <source>
        <dbReference type="Proteomes" id="UP000077248"/>
    </source>
</evidence>
<dbReference type="PANTHER" id="PTHR10622:SF10">
    <property type="entry name" value="HET DOMAIN-CONTAINING PROTEIN"/>
    <property type="match status" value="1"/>
</dbReference>
<protein>
    <recommendedName>
        <fullName evidence="3">Heterokaryon incompatibility domain-containing protein</fullName>
    </recommendedName>
</protein>
<sequence>MRLIDAARLELCSFMDESRIPRYAILSHTWGPDEITLQQFTDLSLRDDRHLKKSHGYWKIKKKHVNKPSSTGTNTYGWILAALYRLTTEDNALRKGWHMPRKMAAERT</sequence>
<dbReference type="STRING" id="5599.A0A177DBJ0"/>
<dbReference type="Proteomes" id="UP000077248">
    <property type="component" value="Unassembled WGS sequence"/>
</dbReference>